<comment type="cofactor">
    <cofactor evidence="3">
        <name>Mg(2+)</name>
        <dbReference type="ChEBI" id="CHEBI:18420"/>
    </cofactor>
    <text evidence="3">Binds 2 magnesium ions per subunit.</text>
</comment>
<feature type="binding site" evidence="3">
    <location>
        <position position="259"/>
    </location>
    <ligand>
        <name>Mg(2+)</name>
        <dbReference type="ChEBI" id="CHEBI:18420"/>
        <label>1</label>
    </ligand>
</feature>
<keyword evidence="5" id="KW-1185">Reference proteome</keyword>
<dbReference type="SUPFAM" id="SSF101478">
    <property type="entry name" value="ADP-ribosylglycohydrolase"/>
    <property type="match status" value="1"/>
</dbReference>
<dbReference type="InterPro" id="IPR050792">
    <property type="entry name" value="ADP-ribosylglycohydrolase"/>
</dbReference>
<comment type="similarity">
    <text evidence="1">Belongs to the ADP-ribosylglycohydrolase family.</text>
</comment>
<sequence>MTDKRTAMVMASFAADALALGAHWIYDTSEISQKYGRIESLLAPPSDSYHTTRGKGDFTHYGDQMFVLLQSVAEKKSFDLQHFSDQWRRLFEDYDGYIDGATRKTLAYYAREKSPEKAGSHSNDFAGAARIAPLVFLLADDPDALVRAVRAQTRMTHNDTNVIDTAEFFARVTRQVLNGTAPVAAMREVAATDAFEMSPVSMWVSDGLKSEADDSISAIGRFGQACEIMQLFPGVVHLIAKYENDLREALIQSVMAGGDSAARGMITGMVLGAHLGPNALPEEWVCGINRKNEILRLLNRLR</sequence>
<evidence type="ECO:0000313" key="5">
    <source>
        <dbReference type="Proteomes" id="UP000288096"/>
    </source>
</evidence>
<evidence type="ECO:0000256" key="1">
    <source>
        <dbReference type="ARBA" id="ARBA00010702"/>
    </source>
</evidence>
<dbReference type="GO" id="GO:0046872">
    <property type="term" value="F:metal ion binding"/>
    <property type="evidence" value="ECO:0007669"/>
    <property type="project" value="UniProtKB-KW"/>
</dbReference>
<protein>
    <submittedName>
        <fullName evidence="4">ADP-ribosylglycohydrolase family protein</fullName>
    </submittedName>
</protein>
<gene>
    <name evidence="4" type="ORF">DENIS_1862</name>
</gene>
<dbReference type="PANTHER" id="PTHR16222">
    <property type="entry name" value="ADP-RIBOSYLGLYCOHYDROLASE"/>
    <property type="match status" value="1"/>
</dbReference>
<dbReference type="AlphaFoldDB" id="A0A401FVA3"/>
<dbReference type="GO" id="GO:0016787">
    <property type="term" value="F:hydrolase activity"/>
    <property type="evidence" value="ECO:0007669"/>
    <property type="project" value="UniProtKB-KW"/>
</dbReference>
<dbReference type="Gene3D" id="1.10.4080.10">
    <property type="entry name" value="ADP-ribosylation/Crystallin J1"/>
    <property type="match status" value="1"/>
</dbReference>
<comment type="caution">
    <text evidence="4">The sequence shown here is derived from an EMBL/GenBank/DDBJ whole genome shotgun (WGS) entry which is preliminary data.</text>
</comment>
<evidence type="ECO:0000256" key="2">
    <source>
        <dbReference type="ARBA" id="ARBA00022801"/>
    </source>
</evidence>
<dbReference type="InterPro" id="IPR036705">
    <property type="entry name" value="Ribosyl_crysJ1_sf"/>
</dbReference>
<keyword evidence="3" id="KW-0460">Magnesium</keyword>
<dbReference type="PANTHER" id="PTHR16222:SF24">
    <property type="entry name" value="ADP-RIBOSYLHYDROLASE ARH3"/>
    <property type="match status" value="1"/>
</dbReference>
<organism evidence="4 5">
    <name type="scientific">Desulfonema ishimotonii</name>
    <dbReference type="NCBI Taxonomy" id="45657"/>
    <lineage>
        <taxon>Bacteria</taxon>
        <taxon>Pseudomonadati</taxon>
        <taxon>Thermodesulfobacteriota</taxon>
        <taxon>Desulfobacteria</taxon>
        <taxon>Desulfobacterales</taxon>
        <taxon>Desulfococcaceae</taxon>
        <taxon>Desulfonema</taxon>
    </lineage>
</organism>
<dbReference type="Proteomes" id="UP000288096">
    <property type="component" value="Unassembled WGS sequence"/>
</dbReference>
<keyword evidence="2 4" id="KW-0378">Hydrolase</keyword>
<feature type="binding site" evidence="3">
    <location>
        <position position="59"/>
    </location>
    <ligand>
        <name>Mg(2+)</name>
        <dbReference type="ChEBI" id="CHEBI:18420"/>
        <label>1</label>
    </ligand>
</feature>
<evidence type="ECO:0000313" key="4">
    <source>
        <dbReference type="EMBL" id="GBC60902.1"/>
    </source>
</evidence>
<dbReference type="Pfam" id="PF03747">
    <property type="entry name" value="ADP_ribosyl_GH"/>
    <property type="match status" value="1"/>
</dbReference>
<keyword evidence="3" id="KW-0479">Metal-binding</keyword>
<proteinExistence type="inferred from homology"/>
<dbReference type="EMBL" id="BEXT01000001">
    <property type="protein sequence ID" value="GBC60902.1"/>
    <property type="molecule type" value="Genomic_DNA"/>
</dbReference>
<dbReference type="OrthoDB" id="5297797at2"/>
<reference evidence="5" key="2">
    <citation type="submission" date="2019-01" db="EMBL/GenBank/DDBJ databases">
        <title>Genome sequence of Desulfonema ishimotonii strain Tokyo 01.</title>
        <authorList>
            <person name="Fukui M."/>
        </authorList>
    </citation>
    <scope>NUCLEOTIDE SEQUENCE [LARGE SCALE GENOMIC DNA]</scope>
    <source>
        <strain evidence="5">Tokyo 01</strain>
    </source>
</reference>
<name>A0A401FVA3_9BACT</name>
<dbReference type="RefSeq" id="WP_124328253.1">
    <property type="nucleotide sequence ID" value="NZ_BEXT01000001.1"/>
</dbReference>
<accession>A0A401FVA3</accession>
<reference evidence="5" key="1">
    <citation type="submission" date="2017-11" db="EMBL/GenBank/DDBJ databases">
        <authorList>
            <person name="Watanabe M."/>
            <person name="Kojima H."/>
        </authorList>
    </citation>
    <scope>NUCLEOTIDE SEQUENCE [LARGE SCALE GENOMIC DNA]</scope>
    <source>
        <strain evidence="5">Tokyo 01</strain>
    </source>
</reference>
<evidence type="ECO:0000256" key="3">
    <source>
        <dbReference type="PIRSR" id="PIRSR605502-1"/>
    </source>
</evidence>
<dbReference type="InterPro" id="IPR005502">
    <property type="entry name" value="Ribosyl_crysJ1"/>
</dbReference>